<reference evidence="1 2" key="1">
    <citation type="submission" date="2019-06" db="EMBL/GenBank/DDBJ databases">
        <title>Sequencing the genomes of 1000 actinobacteria strains.</title>
        <authorList>
            <person name="Klenk H.-P."/>
        </authorList>
    </citation>
    <scope>NUCLEOTIDE SEQUENCE [LARGE SCALE GENOMIC DNA]</scope>
    <source>
        <strain evidence="1 2">DSM 45456</strain>
    </source>
</reference>
<organism evidence="1 2">
    <name type="scientific">Saccharothrix saharensis</name>
    <dbReference type="NCBI Taxonomy" id="571190"/>
    <lineage>
        <taxon>Bacteria</taxon>
        <taxon>Bacillati</taxon>
        <taxon>Actinomycetota</taxon>
        <taxon>Actinomycetes</taxon>
        <taxon>Pseudonocardiales</taxon>
        <taxon>Pseudonocardiaceae</taxon>
        <taxon>Saccharothrix</taxon>
    </lineage>
</organism>
<keyword evidence="2" id="KW-1185">Reference proteome</keyword>
<dbReference type="Proteomes" id="UP000316628">
    <property type="component" value="Unassembled WGS sequence"/>
</dbReference>
<dbReference type="EMBL" id="VFPP01000001">
    <property type="protein sequence ID" value="TQM79987.1"/>
    <property type="molecule type" value="Genomic_DNA"/>
</dbReference>
<sequence length="136" mass="14605">MARDPIAVATALLRALEAGHRGEDLRHHFAPSASTTEHPNRLKPAGARATLDQMLAASEVGAGLLARQEYDVRSAVAVGDTAILRLTWSGVVARDAGPFRRGDELVAHIAQFVETADGLITSIETFDCYEPFDARP</sequence>
<dbReference type="AlphaFoldDB" id="A0A543JAX3"/>
<protein>
    <recommendedName>
        <fullName evidence="3">SnoaL-like protein</fullName>
    </recommendedName>
</protein>
<dbReference type="InterPro" id="IPR032710">
    <property type="entry name" value="NTF2-like_dom_sf"/>
</dbReference>
<proteinExistence type="predicted"/>
<name>A0A543JAX3_9PSEU</name>
<comment type="caution">
    <text evidence="1">The sequence shown here is derived from an EMBL/GenBank/DDBJ whole genome shotgun (WGS) entry which is preliminary data.</text>
</comment>
<evidence type="ECO:0008006" key="3">
    <source>
        <dbReference type="Google" id="ProtNLM"/>
    </source>
</evidence>
<dbReference type="SUPFAM" id="SSF54427">
    <property type="entry name" value="NTF2-like"/>
    <property type="match status" value="1"/>
</dbReference>
<gene>
    <name evidence="1" type="ORF">FHX81_2304</name>
</gene>
<evidence type="ECO:0000313" key="2">
    <source>
        <dbReference type="Proteomes" id="UP000316628"/>
    </source>
</evidence>
<dbReference type="RefSeq" id="WP_170232015.1">
    <property type="nucleotide sequence ID" value="NZ_VFPP01000001.1"/>
</dbReference>
<evidence type="ECO:0000313" key="1">
    <source>
        <dbReference type="EMBL" id="TQM79987.1"/>
    </source>
</evidence>
<dbReference type="Gene3D" id="3.10.450.50">
    <property type="match status" value="1"/>
</dbReference>
<accession>A0A543JAX3</accession>